<dbReference type="EMBL" id="FNHI01000030">
    <property type="protein sequence ID" value="SDN57256.1"/>
    <property type="molecule type" value="Genomic_DNA"/>
</dbReference>
<keyword evidence="3" id="KW-0812">Transmembrane</keyword>
<dbReference type="InterPro" id="IPR051265">
    <property type="entry name" value="HIBADH-related_NP60_sf"/>
</dbReference>
<dbReference type="InterPro" id="IPR048666">
    <property type="entry name" value="RedAm-like_C"/>
</dbReference>
<dbReference type="Gene3D" id="1.10.1040.10">
    <property type="entry name" value="N-(1-d-carboxylethyl)-l-norvaline Dehydrogenase, domain 2"/>
    <property type="match status" value="1"/>
</dbReference>
<reference evidence="7" key="1">
    <citation type="submission" date="2016-10" db="EMBL/GenBank/DDBJ databases">
        <authorList>
            <person name="Varghese N."/>
            <person name="Submissions S."/>
        </authorList>
    </citation>
    <scope>NUCLEOTIDE SEQUENCE [LARGE SCALE GENOMIC DNA]</scope>
    <source>
        <strain evidence="7">CGMCC 4.7042</strain>
    </source>
</reference>
<dbReference type="PANTHER" id="PTHR43580:SF2">
    <property type="entry name" value="CYTOKINE-LIKE NUCLEAR FACTOR N-PAC"/>
    <property type="match status" value="1"/>
</dbReference>
<dbReference type="InterPro" id="IPR006115">
    <property type="entry name" value="6PGDH_NADP-bd"/>
</dbReference>
<dbReference type="PIRSF" id="PIRSF000103">
    <property type="entry name" value="HIBADH"/>
    <property type="match status" value="1"/>
</dbReference>
<name>A0A1H0CH89_9ACTN</name>
<dbReference type="Pfam" id="PF03446">
    <property type="entry name" value="NAD_binding_2"/>
    <property type="match status" value="1"/>
</dbReference>
<dbReference type="AlphaFoldDB" id="A0A1H0CH89"/>
<dbReference type="OrthoDB" id="9135493at2"/>
<keyword evidence="3" id="KW-0472">Membrane</keyword>
<protein>
    <submittedName>
        <fullName evidence="6">3-hydroxyisobutyrate dehydrogenase</fullName>
    </submittedName>
</protein>
<comment type="similarity">
    <text evidence="1">Belongs to the HIBADH-related family.</text>
</comment>
<feature type="domain" description="6-phosphogluconate dehydrogenase NADP-binding" evidence="4">
    <location>
        <begin position="26"/>
        <end position="175"/>
    </location>
</feature>
<accession>A0A1H0CH89</accession>
<feature type="transmembrane region" description="Helical" evidence="3">
    <location>
        <begin position="20"/>
        <end position="43"/>
    </location>
</feature>
<sequence>MPGEPPVPVETTVPASGAPAVSAAPVTVLGLGMMGAALAAALLRAGHPVTVWNRSSAKSGPLVAQGALPAATAADAVAAAPLVVVCLLTNDAVQEVLDGLGTTVAGKTVVNLTNGTPAQARELSALTAERGARYLDGGIMAVPQMIAGPDAYVLYSGDHRAYETHRATLAAFGGTTWTGTDPGRAALHDLALLTGMYGMLLGVLQAFALVRTEHISAEEFSDLLVPWVGAMLAGAPEMGRAVDTGRHLTDVSSLAVNQAAFPNFTAAFRDQGVSSELFEPFQAILDRAVEEGNSADGLSRLADLLTLGR</sequence>
<dbReference type="GO" id="GO:0016491">
    <property type="term" value="F:oxidoreductase activity"/>
    <property type="evidence" value="ECO:0007669"/>
    <property type="project" value="UniProtKB-KW"/>
</dbReference>
<proteinExistence type="inferred from homology"/>
<dbReference type="STRING" id="1196353.SAMN05444921_13021"/>
<organism evidence="6 7">
    <name type="scientific">Streptomyces wuyuanensis</name>
    <dbReference type="NCBI Taxonomy" id="1196353"/>
    <lineage>
        <taxon>Bacteria</taxon>
        <taxon>Bacillati</taxon>
        <taxon>Actinomycetota</taxon>
        <taxon>Actinomycetes</taxon>
        <taxon>Kitasatosporales</taxon>
        <taxon>Streptomycetaceae</taxon>
        <taxon>Streptomyces</taxon>
    </lineage>
</organism>
<gene>
    <name evidence="6" type="ORF">SAMN05444921_13021</name>
</gene>
<dbReference type="PANTHER" id="PTHR43580">
    <property type="entry name" value="OXIDOREDUCTASE GLYR1-RELATED"/>
    <property type="match status" value="1"/>
</dbReference>
<dbReference type="Gene3D" id="3.40.50.720">
    <property type="entry name" value="NAD(P)-binding Rossmann-like Domain"/>
    <property type="match status" value="1"/>
</dbReference>
<keyword evidence="2" id="KW-0560">Oxidoreductase</keyword>
<keyword evidence="3" id="KW-1133">Transmembrane helix</keyword>
<evidence type="ECO:0000256" key="2">
    <source>
        <dbReference type="ARBA" id="ARBA00023002"/>
    </source>
</evidence>
<evidence type="ECO:0000256" key="3">
    <source>
        <dbReference type="SAM" id="Phobius"/>
    </source>
</evidence>
<evidence type="ECO:0000313" key="7">
    <source>
        <dbReference type="Proteomes" id="UP000199063"/>
    </source>
</evidence>
<evidence type="ECO:0000313" key="6">
    <source>
        <dbReference type="EMBL" id="SDN57256.1"/>
    </source>
</evidence>
<keyword evidence="7" id="KW-1185">Reference proteome</keyword>
<dbReference type="SUPFAM" id="SSF51735">
    <property type="entry name" value="NAD(P)-binding Rossmann-fold domains"/>
    <property type="match status" value="1"/>
</dbReference>
<evidence type="ECO:0000259" key="4">
    <source>
        <dbReference type="Pfam" id="PF03446"/>
    </source>
</evidence>
<dbReference type="InterPro" id="IPR015815">
    <property type="entry name" value="HIBADH-related"/>
</dbReference>
<dbReference type="InterPro" id="IPR013328">
    <property type="entry name" value="6PGD_dom2"/>
</dbReference>
<evidence type="ECO:0000256" key="1">
    <source>
        <dbReference type="ARBA" id="ARBA00009080"/>
    </source>
</evidence>
<dbReference type="Pfam" id="PF21761">
    <property type="entry name" value="RedAm-like_C"/>
    <property type="match status" value="1"/>
</dbReference>
<dbReference type="GO" id="GO:0050661">
    <property type="term" value="F:NADP binding"/>
    <property type="evidence" value="ECO:0007669"/>
    <property type="project" value="InterPro"/>
</dbReference>
<dbReference type="InterPro" id="IPR036291">
    <property type="entry name" value="NAD(P)-bd_dom_sf"/>
</dbReference>
<evidence type="ECO:0000259" key="5">
    <source>
        <dbReference type="Pfam" id="PF21761"/>
    </source>
</evidence>
<dbReference type="Proteomes" id="UP000199063">
    <property type="component" value="Unassembled WGS sequence"/>
</dbReference>
<feature type="domain" description="NADPH-dependent reductive aminase-like C-terminal" evidence="5">
    <location>
        <begin position="181"/>
        <end position="305"/>
    </location>
</feature>